<sequence length="512" mass="56678">MPDFHSGTSDSAQKPRWFSSILGSARRISTMIGGHQETQKSEEEMRATSTLRAAQKVLRLDTISADMVKVEYAVRGEIAIRAEELRKQLTTQPGSLPFKQITNCNIGNPQQLQQKPITFFRQVASLVDYPDLLQEDKLPITKQLFATDAVERAKTYLGAIGSAGAYSHSQGIPAVRKEVAAFIEARDGYPADPENIFLTAGASPAVQLVLNALISHSKVGIMIPIPQYPLYTASIASSTELTEELGRSLKKARAEGTEVRALCLINPGNPTGQCLSWDNMKEIVAFCKKERLVLLADEVYQTNIYKPEELPFHSFKKVVKSMGPEYNDFELISFHSVSKGMIGECGRRGGYFECTNIDSKVMAEFYKICSISLCPPVQGQLMVGLMTNPPKEGDVSYPVYRKEMDDIYVSLKRRAESLAQASTNSKESLVMLLRVPSGAVAAAKKLGKQPDELYCLELLNETGVCVVPGSGFLQKEGTWHFRSTFLAPEAQMGEFAQSLARFHAKFMDKYRV</sequence>
<evidence type="ECO:0000256" key="9">
    <source>
        <dbReference type="ARBA" id="ARBA00080525"/>
    </source>
</evidence>
<comment type="caution">
    <text evidence="11">The sequence shown here is derived from an EMBL/GenBank/DDBJ whole genome shotgun (WGS) entry which is preliminary data.</text>
</comment>
<dbReference type="OrthoDB" id="1732682at2759"/>
<evidence type="ECO:0000256" key="6">
    <source>
        <dbReference type="ARBA" id="ARBA00025785"/>
    </source>
</evidence>
<reference evidence="11 12" key="1">
    <citation type="submission" date="2016-07" db="EMBL/GenBank/DDBJ databases">
        <title>Pervasive Adenine N6-methylation of Active Genes in Fungi.</title>
        <authorList>
            <consortium name="DOE Joint Genome Institute"/>
            <person name="Mondo S.J."/>
            <person name="Dannebaum R.O."/>
            <person name="Kuo R.C."/>
            <person name="Labutti K."/>
            <person name="Haridas S."/>
            <person name="Kuo A."/>
            <person name="Salamov A."/>
            <person name="Ahrendt S.R."/>
            <person name="Lipzen A."/>
            <person name="Sullivan W."/>
            <person name="Andreopoulos W.B."/>
            <person name="Clum A."/>
            <person name="Lindquist E."/>
            <person name="Daum C."/>
            <person name="Ramamoorthy G.K."/>
            <person name="Gryganskyi A."/>
            <person name="Culley D."/>
            <person name="Magnuson J.K."/>
            <person name="James T.Y."/>
            <person name="O'Malley M.A."/>
            <person name="Stajich J.E."/>
            <person name="Spatafora J.W."/>
            <person name="Visel A."/>
            <person name="Grigoriev I.V."/>
        </authorList>
    </citation>
    <scope>NUCLEOTIDE SEQUENCE [LARGE SCALE GENOMIC DNA]</scope>
    <source>
        <strain evidence="11 12">JEL800</strain>
    </source>
</reference>
<dbReference type="InterPro" id="IPR015424">
    <property type="entry name" value="PyrdxlP-dep_Trfase"/>
</dbReference>
<dbReference type="Gene3D" id="1.10.287.1970">
    <property type="match status" value="1"/>
</dbReference>
<dbReference type="InterPro" id="IPR015421">
    <property type="entry name" value="PyrdxlP-dep_Trfase_major"/>
</dbReference>
<dbReference type="InterPro" id="IPR045088">
    <property type="entry name" value="ALAT1/2-like"/>
</dbReference>
<dbReference type="Proteomes" id="UP000193642">
    <property type="component" value="Unassembled WGS sequence"/>
</dbReference>
<dbReference type="FunFam" id="1.10.287.1970:FF:000001">
    <property type="entry name" value="Alanine aminotransferase 2"/>
    <property type="match status" value="1"/>
</dbReference>
<dbReference type="InterPro" id="IPR015422">
    <property type="entry name" value="PyrdxlP-dep_Trfase_small"/>
</dbReference>
<dbReference type="GO" id="GO:0030170">
    <property type="term" value="F:pyridoxal phosphate binding"/>
    <property type="evidence" value="ECO:0007669"/>
    <property type="project" value="InterPro"/>
</dbReference>
<dbReference type="GO" id="GO:0008483">
    <property type="term" value="F:transaminase activity"/>
    <property type="evidence" value="ECO:0007669"/>
    <property type="project" value="UniProtKB-KW"/>
</dbReference>
<dbReference type="Gene3D" id="3.40.640.10">
    <property type="entry name" value="Type I PLP-dependent aspartate aminotransferase-like (Major domain)"/>
    <property type="match status" value="1"/>
</dbReference>
<evidence type="ECO:0000256" key="8">
    <source>
        <dbReference type="ARBA" id="ARBA00078532"/>
    </source>
</evidence>
<proteinExistence type="inferred from homology"/>
<accession>A0A1Y2CDG4</accession>
<feature type="domain" description="Aminotransferase class I/classII large" evidence="10">
    <location>
        <begin position="147"/>
        <end position="498"/>
    </location>
</feature>
<protein>
    <recommendedName>
        <fullName evidence="7">Glutamate pyruvate transaminase</fullName>
    </recommendedName>
    <alternativeName>
        <fullName evidence="8">Glutamic--alanine transaminase</fullName>
    </alternativeName>
    <alternativeName>
        <fullName evidence="9">Glutamic--pyruvic transaminase</fullName>
    </alternativeName>
</protein>
<dbReference type="PANTHER" id="PTHR11751:SF29">
    <property type="entry name" value="ALANINE TRANSAMINASE"/>
    <property type="match status" value="1"/>
</dbReference>
<dbReference type="UniPathway" id="UPA00528">
    <property type="reaction ID" value="UER00586"/>
</dbReference>
<evidence type="ECO:0000313" key="11">
    <source>
        <dbReference type="EMBL" id="ORY45101.1"/>
    </source>
</evidence>
<dbReference type="Gene3D" id="3.90.1150.10">
    <property type="entry name" value="Aspartate Aminotransferase, domain 1"/>
    <property type="match status" value="1"/>
</dbReference>
<dbReference type="Pfam" id="PF00155">
    <property type="entry name" value="Aminotran_1_2"/>
    <property type="match status" value="1"/>
</dbReference>
<dbReference type="FunFam" id="3.40.640.10:FF:000012">
    <property type="entry name" value="alanine aminotransferase 2"/>
    <property type="match status" value="1"/>
</dbReference>
<comment type="similarity">
    <text evidence="6">Belongs to the class-I pyridoxal-phosphate-dependent aminotransferase family. Alanine aminotransferase subfamily.</text>
</comment>
<keyword evidence="12" id="KW-1185">Reference proteome</keyword>
<evidence type="ECO:0000259" key="10">
    <source>
        <dbReference type="Pfam" id="PF00155"/>
    </source>
</evidence>
<evidence type="ECO:0000256" key="1">
    <source>
        <dbReference type="ARBA" id="ARBA00001933"/>
    </source>
</evidence>
<evidence type="ECO:0000256" key="4">
    <source>
        <dbReference type="ARBA" id="ARBA00022679"/>
    </source>
</evidence>
<gene>
    <name evidence="11" type="ORF">BCR33DRAFT_765562</name>
</gene>
<evidence type="ECO:0000256" key="7">
    <source>
        <dbReference type="ARBA" id="ARBA00077894"/>
    </source>
</evidence>
<keyword evidence="5" id="KW-0663">Pyridoxal phosphate</keyword>
<evidence type="ECO:0000256" key="2">
    <source>
        <dbReference type="ARBA" id="ARBA00011738"/>
    </source>
</evidence>
<dbReference type="EMBL" id="MCGO01000020">
    <property type="protein sequence ID" value="ORY45101.1"/>
    <property type="molecule type" value="Genomic_DNA"/>
</dbReference>
<dbReference type="AlphaFoldDB" id="A0A1Y2CDG4"/>
<keyword evidence="4 11" id="KW-0808">Transferase</keyword>
<dbReference type="InterPro" id="IPR004839">
    <property type="entry name" value="Aminotransferase_I/II_large"/>
</dbReference>
<evidence type="ECO:0000256" key="5">
    <source>
        <dbReference type="ARBA" id="ARBA00022898"/>
    </source>
</evidence>
<comment type="cofactor">
    <cofactor evidence="1">
        <name>pyridoxal 5'-phosphate</name>
        <dbReference type="ChEBI" id="CHEBI:597326"/>
    </cofactor>
</comment>
<organism evidence="11 12">
    <name type="scientific">Rhizoclosmatium globosum</name>
    <dbReference type="NCBI Taxonomy" id="329046"/>
    <lineage>
        <taxon>Eukaryota</taxon>
        <taxon>Fungi</taxon>
        <taxon>Fungi incertae sedis</taxon>
        <taxon>Chytridiomycota</taxon>
        <taxon>Chytridiomycota incertae sedis</taxon>
        <taxon>Chytridiomycetes</taxon>
        <taxon>Chytridiales</taxon>
        <taxon>Chytriomycetaceae</taxon>
        <taxon>Rhizoclosmatium</taxon>
    </lineage>
</organism>
<dbReference type="PANTHER" id="PTHR11751">
    <property type="entry name" value="ALANINE AMINOTRANSFERASE"/>
    <property type="match status" value="1"/>
</dbReference>
<dbReference type="SUPFAM" id="SSF53383">
    <property type="entry name" value="PLP-dependent transferases"/>
    <property type="match status" value="1"/>
</dbReference>
<evidence type="ECO:0000313" key="12">
    <source>
        <dbReference type="Proteomes" id="UP000193642"/>
    </source>
</evidence>
<evidence type="ECO:0000256" key="3">
    <source>
        <dbReference type="ARBA" id="ARBA00022576"/>
    </source>
</evidence>
<dbReference type="GO" id="GO:0042853">
    <property type="term" value="P:L-alanine catabolic process"/>
    <property type="evidence" value="ECO:0007669"/>
    <property type="project" value="UniProtKB-UniPathway"/>
</dbReference>
<dbReference type="CDD" id="cd00609">
    <property type="entry name" value="AAT_like"/>
    <property type="match status" value="1"/>
</dbReference>
<keyword evidence="3" id="KW-0032">Aminotransferase</keyword>
<dbReference type="STRING" id="329046.A0A1Y2CDG4"/>
<name>A0A1Y2CDG4_9FUNG</name>
<comment type="subunit">
    <text evidence="2">Homodimer.</text>
</comment>